<organism evidence="1">
    <name type="scientific">marine metagenome</name>
    <dbReference type="NCBI Taxonomy" id="408172"/>
    <lineage>
        <taxon>unclassified sequences</taxon>
        <taxon>metagenomes</taxon>
        <taxon>ecological metagenomes</taxon>
    </lineage>
</organism>
<protein>
    <submittedName>
        <fullName evidence="1">Uncharacterized protein</fullName>
    </submittedName>
</protein>
<name>A0A382HZK1_9ZZZZ</name>
<reference evidence="1" key="1">
    <citation type="submission" date="2018-05" db="EMBL/GenBank/DDBJ databases">
        <authorList>
            <person name="Lanie J.A."/>
            <person name="Ng W.-L."/>
            <person name="Kazmierczak K.M."/>
            <person name="Andrzejewski T.M."/>
            <person name="Davidsen T.M."/>
            <person name="Wayne K.J."/>
            <person name="Tettelin H."/>
            <person name="Glass J.I."/>
            <person name="Rusch D."/>
            <person name="Podicherti R."/>
            <person name="Tsui H.-C.T."/>
            <person name="Winkler M.E."/>
        </authorList>
    </citation>
    <scope>NUCLEOTIDE SEQUENCE</scope>
</reference>
<dbReference type="EMBL" id="UINC01064140">
    <property type="protein sequence ID" value="SVB92512.1"/>
    <property type="molecule type" value="Genomic_DNA"/>
</dbReference>
<dbReference type="AlphaFoldDB" id="A0A382HZK1"/>
<evidence type="ECO:0000313" key="1">
    <source>
        <dbReference type="EMBL" id="SVB92512.1"/>
    </source>
</evidence>
<accession>A0A382HZK1</accession>
<gene>
    <name evidence="1" type="ORF">METZ01_LOCUS245366</name>
</gene>
<sequence length="23" mass="2683">METGLYPFINYIACVELLVDELH</sequence>
<proteinExistence type="predicted"/>